<dbReference type="InterPro" id="IPR036291">
    <property type="entry name" value="NAD(P)-bd_dom_sf"/>
</dbReference>
<dbReference type="eggNOG" id="COG3268">
    <property type="taxonomic scope" value="Bacteria"/>
</dbReference>
<proteinExistence type="predicted"/>
<dbReference type="STRING" id="247633.GP2143_09375"/>
<gene>
    <name evidence="3" type="ORF">GP2143_09375</name>
</gene>
<dbReference type="Pfam" id="PF03435">
    <property type="entry name" value="Sacchrp_dh_NADP"/>
    <property type="match status" value="1"/>
</dbReference>
<dbReference type="OrthoDB" id="4420885at2"/>
<feature type="domain" description="Saccharopine dehydrogenase NADP binding" evidence="2">
    <location>
        <begin position="51"/>
        <end position="171"/>
    </location>
</feature>
<organism evidence="3 4">
    <name type="scientific">marine gamma proteobacterium HTCC2143</name>
    <dbReference type="NCBI Taxonomy" id="247633"/>
    <lineage>
        <taxon>Bacteria</taxon>
        <taxon>Pseudomonadati</taxon>
        <taxon>Pseudomonadota</taxon>
        <taxon>Gammaproteobacteria</taxon>
        <taxon>Cellvibrionales</taxon>
        <taxon>Spongiibacteraceae</taxon>
        <taxon>BD1-7 clade</taxon>
    </lineage>
</organism>
<feature type="region of interest" description="Disordered" evidence="1">
    <location>
        <begin position="316"/>
        <end position="340"/>
    </location>
</feature>
<dbReference type="Proteomes" id="UP000004931">
    <property type="component" value="Unassembled WGS sequence"/>
</dbReference>
<dbReference type="InterPro" id="IPR005097">
    <property type="entry name" value="Sacchrp_dh_NADP-bd"/>
</dbReference>
<protein>
    <submittedName>
        <fullName evidence="3">Saccharopine dehydrogenase</fullName>
    </submittedName>
</protein>
<keyword evidence="4" id="KW-1185">Reference proteome</keyword>
<sequence>MRIFLSIIVTFIIFTGLSIYYFNLPEPVATTPPPLTPAELDKLPTDRKGQVLIYGAYGYTGAGISQLAADYGIRPVLAGRNESKLKPLADALGYDYIVLSLESNHDNLVTVLKHFEIVLHIAGPYTYTSKPMIDAAVITGTHYLDLTGEIHVIQAQLDRDEEFKQAGIMVMPSVGYDVVPTDCLNLYVANQIENPTKLTVLMNGNYNTVEGAGASRGTAKSGVEILSRPLLSRENGKMVQISQPKMIKRIEDGREQTLIQIPWADMVTSYVSTGIPNIEIYQVQEGEVPSWFPVLAQYRFGRRLLSWLIDNYLPEGPPPEAQQSRQTQIRSTATNDNGDTATAEMITPEAYLLTFHSTLIIAKRVLDGNWEPGFQTVAQVYGPDLALEVPGVSRVDL</sequence>
<dbReference type="AlphaFoldDB" id="A0YFJ1"/>
<accession>A0YFJ1</accession>
<dbReference type="SUPFAM" id="SSF51735">
    <property type="entry name" value="NAD(P)-binding Rossmann-fold domains"/>
    <property type="match status" value="1"/>
</dbReference>
<reference evidence="3 4" key="1">
    <citation type="journal article" date="2010" name="J. Bacteriol.">
        <title>Genome sequence of the oligotrophic marine Gammaproteobacterium HTCC2143, isolated from the Oregon Coast.</title>
        <authorList>
            <person name="Oh H.M."/>
            <person name="Kang I."/>
            <person name="Ferriera S."/>
            <person name="Giovannoni S.J."/>
            <person name="Cho J.C."/>
        </authorList>
    </citation>
    <scope>NUCLEOTIDE SEQUENCE [LARGE SCALE GENOMIC DNA]</scope>
    <source>
        <strain evidence="3 4">HTCC2143</strain>
    </source>
</reference>
<dbReference type="PANTHER" id="PTHR43781">
    <property type="entry name" value="SACCHAROPINE DEHYDROGENASE"/>
    <property type="match status" value="1"/>
</dbReference>
<name>A0YFJ1_9GAMM</name>
<dbReference type="EMBL" id="AAVT01000008">
    <property type="protein sequence ID" value="EAW30405.1"/>
    <property type="molecule type" value="Genomic_DNA"/>
</dbReference>
<feature type="compositionally biased region" description="Polar residues" evidence="1">
    <location>
        <begin position="321"/>
        <end position="331"/>
    </location>
</feature>
<evidence type="ECO:0000313" key="3">
    <source>
        <dbReference type="EMBL" id="EAW30405.1"/>
    </source>
</evidence>
<dbReference type="PANTHER" id="PTHR43781:SF1">
    <property type="entry name" value="SACCHAROPINE DEHYDROGENASE"/>
    <property type="match status" value="1"/>
</dbReference>
<evidence type="ECO:0000259" key="2">
    <source>
        <dbReference type="Pfam" id="PF03435"/>
    </source>
</evidence>
<evidence type="ECO:0000313" key="4">
    <source>
        <dbReference type="Proteomes" id="UP000004931"/>
    </source>
</evidence>
<dbReference type="Gene3D" id="3.40.50.720">
    <property type="entry name" value="NAD(P)-binding Rossmann-like Domain"/>
    <property type="match status" value="1"/>
</dbReference>
<evidence type="ECO:0000256" key="1">
    <source>
        <dbReference type="SAM" id="MobiDB-lite"/>
    </source>
</evidence>
<comment type="caution">
    <text evidence="3">The sequence shown here is derived from an EMBL/GenBank/DDBJ whole genome shotgun (WGS) entry which is preliminary data.</text>
</comment>